<reference evidence="5 6" key="1">
    <citation type="journal article" date="2009" name="Stand. Genomic Sci.">
        <title>Complete genome sequence of Slackia heliotrinireducens type strain (RHS 1).</title>
        <authorList>
            <person name="Pukall R."/>
            <person name="Lapidus A."/>
            <person name="Nolan M."/>
            <person name="Copeland A."/>
            <person name="Glavina Del Rio T."/>
            <person name="Lucas S."/>
            <person name="Chen F."/>
            <person name="Tice H."/>
            <person name="Cheng J.F."/>
            <person name="Chertkov O."/>
            <person name="Bruce D."/>
            <person name="Goodwin L."/>
            <person name="Kuske C."/>
            <person name="Brettin T."/>
            <person name="Detter J.C."/>
            <person name="Han C."/>
            <person name="Pitluck S."/>
            <person name="Pati A."/>
            <person name="Mavrommatis K."/>
            <person name="Ivanova N."/>
            <person name="Ovchinnikova G."/>
            <person name="Chen A."/>
            <person name="Palaniappan K."/>
            <person name="Schneider S."/>
            <person name="Rohde M."/>
            <person name="Chain P."/>
            <person name="D'haeseleer P."/>
            <person name="Goker M."/>
            <person name="Bristow J."/>
            <person name="Eisen J.A."/>
            <person name="Markowitz V."/>
            <person name="Kyrpides N.C."/>
            <person name="Klenk H.P."/>
            <person name="Hugenholtz P."/>
        </authorList>
    </citation>
    <scope>NUCLEOTIDE SEQUENCE [LARGE SCALE GENOMIC DNA]</scope>
    <source>
        <strain evidence="6">ATCC 29202 / DSM 20476 / NCTC 11029 / RHS 1</strain>
    </source>
</reference>
<feature type="domain" description="ABC transporter" evidence="4">
    <location>
        <begin position="15"/>
        <end position="246"/>
    </location>
</feature>
<dbReference type="Gene3D" id="3.40.50.300">
    <property type="entry name" value="P-loop containing nucleotide triphosphate hydrolases"/>
    <property type="match status" value="1"/>
</dbReference>
<dbReference type="SUPFAM" id="SSF52540">
    <property type="entry name" value="P-loop containing nucleoside triphosphate hydrolases"/>
    <property type="match status" value="1"/>
</dbReference>
<dbReference type="PROSITE" id="PS50893">
    <property type="entry name" value="ABC_TRANSPORTER_2"/>
    <property type="match status" value="1"/>
</dbReference>
<gene>
    <name evidence="5" type="ordered locus">Shel_02140</name>
</gene>
<evidence type="ECO:0000256" key="2">
    <source>
        <dbReference type="ARBA" id="ARBA00022741"/>
    </source>
</evidence>
<dbReference type="GO" id="GO:0005524">
    <property type="term" value="F:ATP binding"/>
    <property type="evidence" value="ECO:0007669"/>
    <property type="project" value="UniProtKB-KW"/>
</dbReference>
<dbReference type="eggNOG" id="COG1116">
    <property type="taxonomic scope" value="Bacteria"/>
</dbReference>
<evidence type="ECO:0000259" key="4">
    <source>
        <dbReference type="PROSITE" id="PS50893"/>
    </source>
</evidence>
<keyword evidence="3" id="KW-0067">ATP-binding</keyword>
<dbReference type="CDD" id="cd03293">
    <property type="entry name" value="ABC_NrtD_SsuB_transporters"/>
    <property type="match status" value="1"/>
</dbReference>
<evidence type="ECO:0000256" key="3">
    <source>
        <dbReference type="ARBA" id="ARBA00022840"/>
    </source>
</evidence>
<dbReference type="InterPro" id="IPR050166">
    <property type="entry name" value="ABC_transporter_ATP-bind"/>
</dbReference>
<evidence type="ECO:0000313" key="6">
    <source>
        <dbReference type="Proteomes" id="UP000002026"/>
    </source>
</evidence>
<dbReference type="STRING" id="471855.Shel_02140"/>
<dbReference type="AlphaFoldDB" id="C7N1J2"/>
<dbReference type="Proteomes" id="UP000002026">
    <property type="component" value="Chromosome"/>
</dbReference>
<sequence>MTEPVATESHVMPKLDMRGVRQTYAGVHGDVMALEDMNLSVAPGEAVAILGPSGCGKSTSLLLAAGLRKPSAGSILVDNEPVAGPRLKTSLILQDFGLMPWKTVEQNAGLGLQIRKVPKSERKYRVARALEQVGLQDFASSYPAELSGGMRQRLAMARALTCETDLLLMDEPLSALDALLREEMQDMLKRTWQAAGYAQVLVTHSIEEAVYLGERVFVMTPRPGRLAYTLDNPEMHADDWRSDPLFFERCRDLREVLTSSVAKAAESEAVHA</sequence>
<dbReference type="InterPro" id="IPR003439">
    <property type="entry name" value="ABC_transporter-like_ATP-bd"/>
</dbReference>
<proteinExistence type="predicted"/>
<evidence type="ECO:0000313" key="5">
    <source>
        <dbReference type="EMBL" id="ACV21284.1"/>
    </source>
</evidence>
<dbReference type="Pfam" id="PF00005">
    <property type="entry name" value="ABC_tran"/>
    <property type="match status" value="1"/>
</dbReference>
<dbReference type="PROSITE" id="PS00211">
    <property type="entry name" value="ABC_TRANSPORTER_1"/>
    <property type="match status" value="1"/>
</dbReference>
<dbReference type="SMART" id="SM00382">
    <property type="entry name" value="AAA"/>
    <property type="match status" value="1"/>
</dbReference>
<dbReference type="GO" id="GO:0016887">
    <property type="term" value="F:ATP hydrolysis activity"/>
    <property type="evidence" value="ECO:0007669"/>
    <property type="project" value="InterPro"/>
</dbReference>
<dbReference type="InterPro" id="IPR003593">
    <property type="entry name" value="AAA+_ATPase"/>
</dbReference>
<evidence type="ECO:0000256" key="1">
    <source>
        <dbReference type="ARBA" id="ARBA00022448"/>
    </source>
</evidence>
<protein>
    <submittedName>
        <fullName evidence="5">ABC-type nitrate/sulfonate/bicarbonate transport system, ATPase component</fullName>
    </submittedName>
</protein>
<organism evidence="5 6">
    <name type="scientific">Slackia heliotrinireducens (strain ATCC 29202 / DSM 20476 / NCTC 11029 / RHS 1)</name>
    <name type="common">Peptococcus heliotrinreducens</name>
    <dbReference type="NCBI Taxonomy" id="471855"/>
    <lineage>
        <taxon>Bacteria</taxon>
        <taxon>Bacillati</taxon>
        <taxon>Actinomycetota</taxon>
        <taxon>Coriobacteriia</taxon>
        <taxon>Eggerthellales</taxon>
        <taxon>Eggerthellaceae</taxon>
        <taxon>Slackia</taxon>
    </lineage>
</organism>
<dbReference type="RefSeq" id="WP_012797395.1">
    <property type="nucleotide sequence ID" value="NC_013165.1"/>
</dbReference>
<dbReference type="KEGG" id="shi:Shel_02140"/>
<dbReference type="EMBL" id="CP001684">
    <property type="protein sequence ID" value="ACV21284.1"/>
    <property type="molecule type" value="Genomic_DNA"/>
</dbReference>
<accession>C7N1J2</accession>
<dbReference type="PANTHER" id="PTHR42788:SF13">
    <property type="entry name" value="ALIPHATIC SULFONATES IMPORT ATP-BINDING PROTEIN SSUB"/>
    <property type="match status" value="1"/>
</dbReference>
<name>C7N1J2_SLAHD</name>
<keyword evidence="2" id="KW-0547">Nucleotide-binding</keyword>
<keyword evidence="1" id="KW-0813">Transport</keyword>
<dbReference type="HOGENOM" id="CLU_000604_1_22_11"/>
<dbReference type="InterPro" id="IPR017871">
    <property type="entry name" value="ABC_transporter-like_CS"/>
</dbReference>
<dbReference type="PANTHER" id="PTHR42788">
    <property type="entry name" value="TAURINE IMPORT ATP-BINDING PROTEIN-RELATED"/>
    <property type="match status" value="1"/>
</dbReference>
<dbReference type="InterPro" id="IPR027417">
    <property type="entry name" value="P-loop_NTPase"/>
</dbReference>
<keyword evidence="6" id="KW-1185">Reference proteome</keyword>